<evidence type="ECO:0008006" key="3">
    <source>
        <dbReference type="Google" id="ProtNLM"/>
    </source>
</evidence>
<dbReference type="Proteomes" id="UP001596200">
    <property type="component" value="Unassembled WGS sequence"/>
</dbReference>
<evidence type="ECO:0000313" key="1">
    <source>
        <dbReference type="EMBL" id="MFC5918251.1"/>
    </source>
</evidence>
<dbReference type="PANTHER" id="PTHR11365:SF23">
    <property type="entry name" value="HYPOTHETICAL 5-OXOPROLINASE (EUROFUNG)-RELATED"/>
    <property type="match status" value="1"/>
</dbReference>
<keyword evidence="2" id="KW-1185">Reference proteome</keyword>
<reference evidence="2" key="1">
    <citation type="journal article" date="2019" name="Int. J. Syst. Evol. Microbiol.">
        <title>The Global Catalogue of Microorganisms (GCM) 10K type strain sequencing project: providing services to taxonomists for standard genome sequencing and annotation.</title>
        <authorList>
            <consortium name="The Broad Institute Genomics Platform"/>
            <consortium name="The Broad Institute Genome Sequencing Center for Infectious Disease"/>
            <person name="Wu L."/>
            <person name="Ma J."/>
        </authorList>
    </citation>
    <scope>NUCLEOTIDE SEQUENCE [LARGE SCALE GENOMIC DNA]</scope>
    <source>
        <strain evidence="2">JCM 4147</strain>
    </source>
</reference>
<dbReference type="EMBL" id="JBHSPU010000038">
    <property type="protein sequence ID" value="MFC5918251.1"/>
    <property type="molecule type" value="Genomic_DNA"/>
</dbReference>
<gene>
    <name evidence="1" type="ORF">ACFP1B_33185</name>
</gene>
<name>A0ABW1GWS3_9ACTN</name>
<proteinExistence type="predicted"/>
<accession>A0ABW1GWS3</accession>
<organism evidence="1 2">
    <name type="scientific">Streptomyces pulveraceus</name>
    <dbReference type="NCBI Taxonomy" id="68258"/>
    <lineage>
        <taxon>Bacteria</taxon>
        <taxon>Bacillati</taxon>
        <taxon>Actinomycetota</taxon>
        <taxon>Actinomycetes</taxon>
        <taxon>Kitasatosporales</taxon>
        <taxon>Streptomycetaceae</taxon>
        <taxon>Streptomyces</taxon>
    </lineage>
</organism>
<comment type="caution">
    <text evidence="1">The sequence shown here is derived from an EMBL/GenBank/DDBJ whole genome shotgun (WGS) entry which is preliminary data.</text>
</comment>
<sequence length="438" mass="44184">MTQVRLGVDVGRTTTVAVLVRPGDAPPVHAVVASSASLDRSLRDVLDALDGLGDAPYDRADVVCLTTDLDRTPTTPSPVAVLRISPACHPALGPSPRPGGLTRVVAGGSSLTGRQPAPLDRGGVEAFVREAAAASITSFAVCAAGSPARPEPELAAASVIARLLPGAHITLSYEIGTPGLRERENAAAANAALGTWAEHLTDTAGRTLRARGITAPLFLARDDAGLVSAEYLRRYPVIATASATACALRGAALLAGAERAVVVDAAGSSIRCSAVADGELEAGDAGPGPGGLWMDVGRPRLDTLPFGGEEPPADARQRVEALVASVLERSPGGTVLYAGGAAPLFGGAPDGIRAAAYGAARADARVELEQVVVAPGRAELDRVIALARDQALARVVSAGAAPGAARVARTVHTPVSYLPGGVHRIRVRAVGAPAGATS</sequence>
<dbReference type="InterPro" id="IPR045079">
    <property type="entry name" value="Oxoprolinase-like"/>
</dbReference>
<protein>
    <recommendedName>
        <fullName evidence="3">Hydantoinase/oxoprolinase</fullName>
    </recommendedName>
</protein>
<dbReference type="RefSeq" id="WP_344516567.1">
    <property type="nucleotide sequence ID" value="NZ_BAAATU010000040.1"/>
</dbReference>
<evidence type="ECO:0000313" key="2">
    <source>
        <dbReference type="Proteomes" id="UP001596200"/>
    </source>
</evidence>
<dbReference type="PANTHER" id="PTHR11365">
    <property type="entry name" value="5-OXOPROLINASE RELATED"/>
    <property type="match status" value="1"/>
</dbReference>